<dbReference type="EMBL" id="RCMK01001128">
    <property type="protein sequence ID" value="KAG2901329.1"/>
    <property type="molecule type" value="Genomic_DNA"/>
</dbReference>
<accession>A0A329RK69</accession>
<evidence type="ECO:0000259" key="1">
    <source>
        <dbReference type="PROSITE" id="PS50994"/>
    </source>
</evidence>
<feature type="domain" description="Integrase catalytic" evidence="1">
    <location>
        <begin position="142"/>
        <end position="217"/>
    </location>
</feature>
<dbReference type="SUPFAM" id="SSF53098">
    <property type="entry name" value="Ribonuclease H-like"/>
    <property type="match status" value="1"/>
</dbReference>
<dbReference type="Proteomes" id="UP000251314">
    <property type="component" value="Unassembled WGS sequence"/>
</dbReference>
<dbReference type="EMBL" id="RCMG01001081">
    <property type="protein sequence ID" value="KAG2836903.1"/>
    <property type="molecule type" value="Genomic_DNA"/>
</dbReference>
<evidence type="ECO:0000313" key="4">
    <source>
        <dbReference type="EMBL" id="KAG3210040.1"/>
    </source>
</evidence>
<dbReference type="PROSITE" id="PS50994">
    <property type="entry name" value="INTEGRASE"/>
    <property type="match status" value="1"/>
</dbReference>
<dbReference type="FunFam" id="1.10.340.70:FF:000001">
    <property type="entry name" value="Retrovirus-related Pol polyprotein from transposon gypsy-like Protein"/>
    <property type="match status" value="1"/>
</dbReference>
<organism evidence="5 6">
    <name type="scientific">Phytophthora cactorum</name>
    <dbReference type="NCBI Taxonomy" id="29920"/>
    <lineage>
        <taxon>Eukaryota</taxon>
        <taxon>Sar</taxon>
        <taxon>Stramenopiles</taxon>
        <taxon>Oomycota</taxon>
        <taxon>Peronosporomycetes</taxon>
        <taxon>Peronosporales</taxon>
        <taxon>Peronosporaceae</taxon>
        <taxon>Phytophthora</taxon>
    </lineage>
</organism>
<dbReference type="EMBL" id="MJFZ01000797">
    <property type="protein sequence ID" value="RAW25064.1"/>
    <property type="molecule type" value="Genomic_DNA"/>
</dbReference>
<dbReference type="Gene3D" id="3.30.420.10">
    <property type="entry name" value="Ribonuclease H-like superfamily/Ribonuclease H"/>
    <property type="match status" value="1"/>
</dbReference>
<dbReference type="InterPro" id="IPR036397">
    <property type="entry name" value="RNaseH_sf"/>
</dbReference>
<dbReference type="OrthoDB" id="124182at2759"/>
<evidence type="ECO:0000313" key="5">
    <source>
        <dbReference type="EMBL" id="RAW25064.1"/>
    </source>
</evidence>
<dbReference type="GO" id="GO:0015074">
    <property type="term" value="P:DNA integration"/>
    <property type="evidence" value="ECO:0007669"/>
    <property type="project" value="InterPro"/>
</dbReference>
<dbReference type="InterPro" id="IPR041588">
    <property type="entry name" value="Integrase_H2C2"/>
</dbReference>
<dbReference type="EMBL" id="RCMV01001157">
    <property type="protein sequence ID" value="KAG3210040.1"/>
    <property type="molecule type" value="Genomic_DNA"/>
</dbReference>
<dbReference type="VEuPathDB" id="FungiDB:PC110_g18511"/>
<dbReference type="GO" id="GO:0003676">
    <property type="term" value="F:nucleic acid binding"/>
    <property type="evidence" value="ECO:0007669"/>
    <property type="project" value="InterPro"/>
</dbReference>
<dbReference type="AlphaFoldDB" id="A0A329RK69"/>
<protein>
    <recommendedName>
        <fullName evidence="1">Integrase catalytic domain-containing protein</fullName>
    </recommendedName>
</protein>
<dbReference type="PANTHER" id="PTHR37984:SF15">
    <property type="entry name" value="INTEGRASE CATALYTIC DOMAIN-CONTAINING PROTEIN"/>
    <property type="match status" value="1"/>
</dbReference>
<reference evidence="5 6" key="1">
    <citation type="submission" date="2018-01" db="EMBL/GenBank/DDBJ databases">
        <title>Draft genome of the strawberry crown rot pathogen Phytophthora cactorum.</title>
        <authorList>
            <person name="Armitage A.D."/>
            <person name="Lysoe E."/>
            <person name="Nellist C.F."/>
            <person name="Harrison R.J."/>
            <person name="Brurberg M.B."/>
        </authorList>
    </citation>
    <scope>NUCLEOTIDE SEQUENCE [LARGE SCALE GENOMIC DNA]</scope>
    <source>
        <strain evidence="5 6">10300</strain>
    </source>
</reference>
<proteinExistence type="predicted"/>
<evidence type="ECO:0000313" key="3">
    <source>
        <dbReference type="EMBL" id="KAG2901329.1"/>
    </source>
</evidence>
<dbReference type="Proteomes" id="UP000735874">
    <property type="component" value="Unassembled WGS sequence"/>
</dbReference>
<dbReference type="Gene3D" id="1.10.340.70">
    <property type="match status" value="1"/>
</dbReference>
<dbReference type="InterPro" id="IPR050951">
    <property type="entry name" value="Retrovirus_Pol_polyprotein"/>
</dbReference>
<dbReference type="Proteomes" id="UP000760860">
    <property type="component" value="Unassembled WGS sequence"/>
</dbReference>
<name>A0A329RK69_9STRA</name>
<dbReference type="STRING" id="29920.A0A329RK69"/>
<gene>
    <name evidence="5" type="ORF">PC110_g18511</name>
    <name evidence="2" type="ORF">PC113_g19942</name>
    <name evidence="3" type="ORF">PC117_g21774</name>
    <name evidence="4" type="ORF">PC129_g18952</name>
</gene>
<comment type="caution">
    <text evidence="5">The sequence shown here is derived from an EMBL/GenBank/DDBJ whole genome shotgun (WGS) entry which is preliminary data.</text>
</comment>
<dbReference type="Proteomes" id="UP000736787">
    <property type="component" value="Unassembled WGS sequence"/>
</dbReference>
<dbReference type="InterPro" id="IPR001584">
    <property type="entry name" value="Integrase_cat-core"/>
</dbReference>
<reference evidence="2" key="2">
    <citation type="submission" date="2018-10" db="EMBL/GenBank/DDBJ databases">
        <title>Effector identification in a new, highly contiguous assembly of the strawberry crown rot pathogen Phytophthora cactorum.</title>
        <authorList>
            <person name="Armitage A.D."/>
            <person name="Nellist C.F."/>
            <person name="Bates H."/>
            <person name="Vickerstaff R.J."/>
            <person name="Harrison R.J."/>
        </authorList>
    </citation>
    <scope>NUCLEOTIDE SEQUENCE</scope>
    <source>
        <strain evidence="2">15-7</strain>
        <strain evidence="3">4040</strain>
        <strain evidence="4">P421</strain>
    </source>
</reference>
<evidence type="ECO:0000313" key="2">
    <source>
        <dbReference type="EMBL" id="KAG2836903.1"/>
    </source>
</evidence>
<evidence type="ECO:0000313" key="6">
    <source>
        <dbReference type="Proteomes" id="UP000251314"/>
    </source>
</evidence>
<dbReference type="PANTHER" id="PTHR37984">
    <property type="entry name" value="PROTEIN CBG26694"/>
    <property type="match status" value="1"/>
</dbReference>
<dbReference type="InterPro" id="IPR012337">
    <property type="entry name" value="RNaseH-like_sf"/>
</dbReference>
<sequence length="217" mass="24441">MGSSSEKNNRIRALKAFLENGALQMDPFLRARVVRMAPRYTVTDGLLRRFVRLPARVGPARTLTGPVVPPPYIETVLHFCHSDLLSSHLGLTKTTEKVKHLAYWPGWRKDVVEYLRVCNKCGSGKEHRPWNAGAMQRMPVVDLAGPFALLVVDAIGPLHVTDRGNKYLLVFVDYFTRWAEAFVVQKLDWVTFVEVMVNGIVARHGVPSKLLSENGTY</sequence>
<dbReference type="Pfam" id="PF17921">
    <property type="entry name" value="Integrase_H2C2"/>
    <property type="match status" value="1"/>
</dbReference>
<keyword evidence="6" id="KW-1185">Reference proteome</keyword>